<keyword evidence="2" id="KW-0699">rRNA-binding</keyword>
<evidence type="ECO:0000256" key="3">
    <source>
        <dbReference type="ARBA" id="ARBA00022884"/>
    </source>
</evidence>
<dbReference type="PANTHER" id="PTHR11229:SF16">
    <property type="entry name" value="LARGE RIBOSOMAL SUBUNIT PROTEIN UL3C"/>
    <property type="match status" value="1"/>
</dbReference>
<evidence type="ECO:0000256" key="2">
    <source>
        <dbReference type="ARBA" id="ARBA00022730"/>
    </source>
</evidence>
<dbReference type="FunFam" id="3.30.160.810:FF:000001">
    <property type="entry name" value="50S ribosomal protein L3"/>
    <property type="match status" value="1"/>
</dbReference>
<dbReference type="InterPro" id="IPR009000">
    <property type="entry name" value="Transl_B-barrel_sf"/>
</dbReference>
<dbReference type="CDD" id="cd14686">
    <property type="entry name" value="bZIP"/>
    <property type="match status" value="1"/>
</dbReference>
<dbReference type="SUPFAM" id="SSF53335">
    <property type="entry name" value="S-adenosyl-L-methionine-dependent methyltransferases"/>
    <property type="match status" value="1"/>
</dbReference>
<evidence type="ECO:0000256" key="5">
    <source>
        <dbReference type="ARBA" id="ARBA00023274"/>
    </source>
</evidence>
<dbReference type="GO" id="GO:0019843">
    <property type="term" value="F:rRNA binding"/>
    <property type="evidence" value="ECO:0007669"/>
    <property type="project" value="UniProtKB-KW"/>
</dbReference>
<comment type="caution">
    <text evidence="8">The sequence shown here is derived from an EMBL/GenBank/DDBJ whole genome shotgun (WGS) entry which is preliminary data.</text>
</comment>
<name>A0A9N9H830_9GLOM</name>
<dbReference type="NCBIfam" id="TIGR03625">
    <property type="entry name" value="L3_bact"/>
    <property type="match status" value="1"/>
</dbReference>
<dbReference type="EMBL" id="CAJVPS010010134">
    <property type="protein sequence ID" value="CAG8655694.1"/>
    <property type="molecule type" value="Genomic_DNA"/>
</dbReference>
<evidence type="ECO:0000256" key="1">
    <source>
        <dbReference type="ARBA" id="ARBA00006540"/>
    </source>
</evidence>
<evidence type="ECO:0000256" key="4">
    <source>
        <dbReference type="ARBA" id="ARBA00022980"/>
    </source>
</evidence>
<dbReference type="InterPro" id="IPR019927">
    <property type="entry name" value="Ribosomal_uL3_bac/org-type"/>
</dbReference>
<dbReference type="SUPFAM" id="SSF50447">
    <property type="entry name" value="Translation proteins"/>
    <property type="match status" value="1"/>
</dbReference>
<dbReference type="Pfam" id="PF01135">
    <property type="entry name" value="PCMT"/>
    <property type="match status" value="1"/>
</dbReference>
<keyword evidence="9" id="KW-1185">Reference proteome</keyword>
<dbReference type="AlphaFoldDB" id="A0A9N9H830"/>
<evidence type="ECO:0000256" key="7">
    <source>
        <dbReference type="SAM" id="MobiDB-lite"/>
    </source>
</evidence>
<keyword evidence="4" id="KW-0689">Ribosomal protein</keyword>
<dbReference type="Gene3D" id="2.40.30.10">
    <property type="entry name" value="Translation factors"/>
    <property type="match status" value="1"/>
</dbReference>
<keyword evidence="3" id="KW-0694">RNA-binding</keyword>
<protein>
    <recommendedName>
        <fullName evidence="6">Large ribosomal subunit protein uL3c</fullName>
    </recommendedName>
</protein>
<dbReference type="GO" id="GO:0003735">
    <property type="term" value="F:structural constituent of ribosome"/>
    <property type="evidence" value="ECO:0007669"/>
    <property type="project" value="InterPro"/>
</dbReference>
<evidence type="ECO:0000313" key="8">
    <source>
        <dbReference type="EMBL" id="CAG8655694.1"/>
    </source>
</evidence>
<sequence length="655" mass="73504">MTNYPTIISQGQGAGGLEAKYLCLDFSMKNKKNVPYPELETQGITSSKVLKTIRLLPRELFIAPGLRENAYINAPLPIECDQTISQPFIVAYMTEKLELKETDKVLEIGTGSGFQAAVLAQLTKEVYTVEVYQELSHQAQKVLNKLAQEIPTPLIEQLKNGGKMILPLEISPSEEYLMLANKTPQEFENYKKQFLTFFIRLMTTPEFKNESEEEKRKDEKFFGLVLSEIEKENIFALWASCLTVEGLLKEDLSAIKDKVKEHVITRGYYNPASPLALAEYRERKKNIISKLEAEKQQLQSKNQALEQQLANQSLSEAEKKLKEQELDANRKLLEEKEKELAELRKQRPESPTNTEKDNRNKWQMTQIISSTKEGLLIPVTPIMVSNNVISQVKTEEKEGYNACQIAFGDGSEKGLTKPLVGHLKKNNVPLKKHLREIRDMAGLEVGSQIDLSLFQAGDKVKITGTSKGKGTAGVIKKYGFALGSMSHGGGYPHRLIGSMGGGRGTNQGIPKGKKMPGRMGNERVTQAAVIEKIDPENKIIFVRGAVIEVVEEGESPETLSLPRIVAQNEKADEGKFIILSCEKKMRKSIEPCPYNGTSHNSRDHFYKFVELKDNITIIPYHVDNIHVGSKPLTSTNSILNIFKKETDKYLNSNKS</sequence>
<dbReference type="Gene3D" id="3.30.160.810">
    <property type="match status" value="1"/>
</dbReference>
<dbReference type="InterPro" id="IPR029063">
    <property type="entry name" value="SAM-dependent_MTases_sf"/>
</dbReference>
<dbReference type="OrthoDB" id="274683at2759"/>
<reference evidence="8" key="1">
    <citation type="submission" date="2021-06" db="EMBL/GenBank/DDBJ databases">
        <authorList>
            <person name="Kallberg Y."/>
            <person name="Tangrot J."/>
            <person name="Rosling A."/>
        </authorList>
    </citation>
    <scope>NUCLEOTIDE SEQUENCE</scope>
    <source>
        <strain evidence="8">FL130A</strain>
    </source>
</reference>
<evidence type="ECO:0000313" key="9">
    <source>
        <dbReference type="Proteomes" id="UP000789508"/>
    </source>
</evidence>
<dbReference type="InterPro" id="IPR000597">
    <property type="entry name" value="Ribosomal_uL3"/>
</dbReference>
<feature type="non-terminal residue" evidence="8">
    <location>
        <position position="655"/>
    </location>
</feature>
<keyword evidence="5" id="KW-0687">Ribonucleoprotein</keyword>
<accession>A0A9N9H830</accession>
<proteinExistence type="inferred from homology"/>
<gene>
    <name evidence="8" type="ORF">ALEPTO_LOCUS10160</name>
</gene>
<dbReference type="Gene3D" id="3.40.50.150">
    <property type="entry name" value="Vaccinia Virus protein VP39"/>
    <property type="match status" value="1"/>
</dbReference>
<dbReference type="Pfam" id="PF00297">
    <property type="entry name" value="Ribosomal_L3"/>
    <property type="match status" value="1"/>
</dbReference>
<comment type="similarity">
    <text evidence="1">Belongs to the universal ribosomal protein uL3 family.</text>
</comment>
<evidence type="ECO:0000256" key="6">
    <source>
        <dbReference type="ARBA" id="ARBA00035213"/>
    </source>
</evidence>
<dbReference type="GO" id="GO:0006412">
    <property type="term" value="P:translation"/>
    <property type="evidence" value="ECO:0007669"/>
    <property type="project" value="InterPro"/>
</dbReference>
<feature type="region of interest" description="Disordered" evidence="7">
    <location>
        <begin position="340"/>
        <end position="360"/>
    </location>
</feature>
<organism evidence="8 9">
    <name type="scientific">Ambispora leptoticha</name>
    <dbReference type="NCBI Taxonomy" id="144679"/>
    <lineage>
        <taxon>Eukaryota</taxon>
        <taxon>Fungi</taxon>
        <taxon>Fungi incertae sedis</taxon>
        <taxon>Mucoromycota</taxon>
        <taxon>Glomeromycotina</taxon>
        <taxon>Glomeromycetes</taxon>
        <taxon>Archaeosporales</taxon>
        <taxon>Ambisporaceae</taxon>
        <taxon>Ambispora</taxon>
    </lineage>
</organism>
<dbReference type="PANTHER" id="PTHR11229">
    <property type="entry name" value="50S RIBOSOMAL PROTEIN L3"/>
    <property type="match status" value="1"/>
</dbReference>
<dbReference type="Proteomes" id="UP000789508">
    <property type="component" value="Unassembled WGS sequence"/>
</dbReference>
<dbReference type="GO" id="GO:0022625">
    <property type="term" value="C:cytosolic large ribosomal subunit"/>
    <property type="evidence" value="ECO:0007669"/>
    <property type="project" value="TreeGrafter"/>
</dbReference>